<comment type="caution">
    <text evidence="1">The sequence shown here is derived from an EMBL/GenBank/DDBJ whole genome shotgun (WGS) entry which is preliminary data.</text>
</comment>
<dbReference type="AlphaFoldDB" id="A0A158CLR8"/>
<reference evidence="1" key="1">
    <citation type="submission" date="2016-01" db="EMBL/GenBank/DDBJ databases">
        <authorList>
            <person name="Peeters C."/>
        </authorList>
    </citation>
    <scope>NUCLEOTIDE SEQUENCE</scope>
    <source>
        <strain evidence="1">LMG 29321</strain>
    </source>
</reference>
<dbReference type="OrthoDB" id="2554195at2"/>
<gene>
    <name evidence="1" type="ORF">AWB78_04120</name>
</gene>
<dbReference type="Proteomes" id="UP000071859">
    <property type="component" value="Unassembled WGS sequence"/>
</dbReference>
<keyword evidence="2" id="KW-1185">Reference proteome</keyword>
<sequence>MFSALLDRNRAARCIVFTGESGAYIGAAAPRDVRASIGARFPEYESAWLNAYKNLDLAAWSLNDFQNGDLSENALNQIAKGFLSSVSAISLPATPVGPTRPDAPWLEIDRTAKQGMKTWELAEYVTAAGLPSMLGTQLERARVQKGFTEESMARSIIGKSGRFVALVDSAEAFVGLCDRTVLTDRVARKIVEETKPV</sequence>
<protein>
    <submittedName>
        <fullName evidence="1">Uncharacterized protein</fullName>
    </submittedName>
</protein>
<organism evidence="1 2">
    <name type="scientific">Caballeronia calidae</name>
    <dbReference type="NCBI Taxonomy" id="1777139"/>
    <lineage>
        <taxon>Bacteria</taxon>
        <taxon>Pseudomonadati</taxon>
        <taxon>Pseudomonadota</taxon>
        <taxon>Betaproteobacteria</taxon>
        <taxon>Burkholderiales</taxon>
        <taxon>Burkholderiaceae</taxon>
        <taxon>Caballeronia</taxon>
    </lineage>
</organism>
<evidence type="ECO:0000313" key="2">
    <source>
        <dbReference type="Proteomes" id="UP000071859"/>
    </source>
</evidence>
<name>A0A158CLR8_9BURK</name>
<dbReference type="EMBL" id="FCOX02000021">
    <property type="protein sequence ID" value="SAK83333.1"/>
    <property type="molecule type" value="Genomic_DNA"/>
</dbReference>
<proteinExistence type="predicted"/>
<evidence type="ECO:0000313" key="1">
    <source>
        <dbReference type="EMBL" id="SAK83333.1"/>
    </source>
</evidence>
<accession>A0A158CLR8</accession>
<dbReference type="RefSeq" id="WP_062607420.1">
    <property type="nucleotide sequence ID" value="NZ_FCOX02000021.1"/>
</dbReference>